<name>A0ABR1ZI07_9ROSI</name>
<evidence type="ECO:0000313" key="2">
    <source>
        <dbReference type="Proteomes" id="UP001472677"/>
    </source>
</evidence>
<reference evidence="1 2" key="1">
    <citation type="journal article" date="2024" name="G3 (Bethesda)">
        <title>Genome assembly of Hibiscus sabdariffa L. provides insights into metabolisms of medicinal natural products.</title>
        <authorList>
            <person name="Kim T."/>
        </authorList>
    </citation>
    <scope>NUCLEOTIDE SEQUENCE [LARGE SCALE GENOMIC DNA]</scope>
    <source>
        <strain evidence="1">TK-2024</strain>
        <tissue evidence="1">Old leaves</tissue>
    </source>
</reference>
<protein>
    <recommendedName>
        <fullName evidence="3">RNase H type-1 domain-containing protein</fullName>
    </recommendedName>
</protein>
<evidence type="ECO:0008006" key="3">
    <source>
        <dbReference type="Google" id="ProtNLM"/>
    </source>
</evidence>
<proteinExistence type="predicted"/>
<dbReference type="EMBL" id="JBBPBM010002123">
    <property type="protein sequence ID" value="KAK8480097.1"/>
    <property type="molecule type" value="Genomic_DNA"/>
</dbReference>
<accession>A0ABR1ZI07</accession>
<dbReference type="Proteomes" id="UP001472677">
    <property type="component" value="Unassembled WGS sequence"/>
</dbReference>
<gene>
    <name evidence="1" type="ORF">V6N12_000459</name>
</gene>
<evidence type="ECO:0000313" key="1">
    <source>
        <dbReference type="EMBL" id="KAK8480097.1"/>
    </source>
</evidence>
<organism evidence="1 2">
    <name type="scientific">Hibiscus sabdariffa</name>
    <name type="common">roselle</name>
    <dbReference type="NCBI Taxonomy" id="183260"/>
    <lineage>
        <taxon>Eukaryota</taxon>
        <taxon>Viridiplantae</taxon>
        <taxon>Streptophyta</taxon>
        <taxon>Embryophyta</taxon>
        <taxon>Tracheophyta</taxon>
        <taxon>Spermatophyta</taxon>
        <taxon>Magnoliopsida</taxon>
        <taxon>eudicotyledons</taxon>
        <taxon>Gunneridae</taxon>
        <taxon>Pentapetalae</taxon>
        <taxon>rosids</taxon>
        <taxon>malvids</taxon>
        <taxon>Malvales</taxon>
        <taxon>Malvaceae</taxon>
        <taxon>Malvoideae</taxon>
        <taxon>Hibiscus</taxon>
    </lineage>
</organism>
<sequence>MITPGKLSLFDSLSFETWLLKCFKNVAGIGIDDDIWNMRFAVTCWLIYKNCCANVFGGVGLHGEGLVRYGSLVAAEFAAVHAYRTLTRQMHQSPWCWPEWGWITVQIRHINRSGNMVADKLARMSRGKPIGETLFERPPLEIIPLLEKDMSNCHS</sequence>
<keyword evidence="2" id="KW-1185">Reference proteome</keyword>
<comment type="caution">
    <text evidence="1">The sequence shown here is derived from an EMBL/GenBank/DDBJ whole genome shotgun (WGS) entry which is preliminary data.</text>
</comment>